<evidence type="ECO:0000313" key="4">
    <source>
        <dbReference type="Proteomes" id="UP000235584"/>
    </source>
</evidence>
<keyword evidence="1" id="KW-0472">Membrane</keyword>
<evidence type="ECO:0000259" key="2">
    <source>
        <dbReference type="Pfam" id="PF05057"/>
    </source>
</evidence>
<dbReference type="Proteomes" id="UP000235584">
    <property type="component" value="Chromosome"/>
</dbReference>
<dbReference type="SUPFAM" id="SSF53474">
    <property type="entry name" value="alpha/beta-Hydrolases"/>
    <property type="match status" value="1"/>
</dbReference>
<keyword evidence="1" id="KW-0812">Transmembrane</keyword>
<organism evidence="3 4">
    <name type="scientific">Bacteriovorax stolpii</name>
    <name type="common">Bdellovibrio stolpii</name>
    <dbReference type="NCBI Taxonomy" id="960"/>
    <lineage>
        <taxon>Bacteria</taxon>
        <taxon>Pseudomonadati</taxon>
        <taxon>Bdellovibrionota</taxon>
        <taxon>Bacteriovoracia</taxon>
        <taxon>Bacteriovoracales</taxon>
        <taxon>Bacteriovoracaceae</taxon>
        <taxon>Bacteriovorax</taxon>
    </lineage>
</organism>
<proteinExistence type="predicted"/>
<dbReference type="InterPro" id="IPR029058">
    <property type="entry name" value="AB_hydrolase_fold"/>
</dbReference>
<keyword evidence="1" id="KW-1133">Transmembrane helix</keyword>
<dbReference type="Gene3D" id="3.40.50.1820">
    <property type="entry name" value="alpha/beta hydrolase"/>
    <property type="match status" value="1"/>
</dbReference>
<dbReference type="EMBL" id="CP025704">
    <property type="protein sequence ID" value="AUN98414.1"/>
    <property type="molecule type" value="Genomic_DNA"/>
</dbReference>
<name>A0A2K9NUH5_BACTC</name>
<sequence length="459" mass="52010">MLVEVPLRLPREALVLSKILTTICLSFIFSSFAWAQTPKHYVFLVHGIGASPTTFGKMGETLKRESQGFDPHTDWQFINFAYQTGSATKDVAIFSKELSDYIAESFRNAGGLNPEDKFSLVMHSQGGLIGLNFLLKSFMGDSNYHPELKHHLDAFVTMGTPYWGAKIAIFANRMMPILSYLRIPLSEKFGVEELKDMELASDFAAQMRETLIDPKNQEVVREMTTQGRFLVFAGVTERLNLLAPFVTGKNRYEDDTAVPIPSSKLDFIYYKDPEFYNDYVTANEFSETHMVEAENNIVVNAFHASPFPQKSKFPGIAKVPDRCANISYRDCDHPTYPTLVEHLFKLQREPAFVRDLTSFAIDLKINLKGKSIDRKKMSIAFKGLTTGLKIGKDIELYNKVSRWSDEGDFRLYHTGYIDSKKTTSTVGRVEMIITAPGFKDRTVIVPVKSAQSTFIELNW</sequence>
<dbReference type="AlphaFoldDB" id="A0A2K9NUH5"/>
<keyword evidence="4" id="KW-1185">Reference proteome</keyword>
<evidence type="ECO:0000313" key="3">
    <source>
        <dbReference type="EMBL" id="AUN98414.1"/>
    </source>
</evidence>
<dbReference type="KEGG" id="bsto:C0V70_09915"/>
<dbReference type="Pfam" id="PF05057">
    <property type="entry name" value="DUF676"/>
    <property type="match status" value="1"/>
</dbReference>
<feature type="transmembrane region" description="Helical" evidence="1">
    <location>
        <begin position="12"/>
        <end position="35"/>
    </location>
</feature>
<feature type="domain" description="DUF676" evidence="2">
    <location>
        <begin position="37"/>
        <end position="188"/>
    </location>
</feature>
<evidence type="ECO:0000256" key="1">
    <source>
        <dbReference type="SAM" id="Phobius"/>
    </source>
</evidence>
<protein>
    <recommendedName>
        <fullName evidence="2">DUF676 domain-containing protein</fullName>
    </recommendedName>
</protein>
<gene>
    <name evidence="3" type="ORF">C0V70_09915</name>
</gene>
<dbReference type="InterPro" id="IPR007751">
    <property type="entry name" value="DUF676_lipase-like"/>
</dbReference>
<reference evidence="3 4" key="1">
    <citation type="submission" date="2018-01" db="EMBL/GenBank/DDBJ databases">
        <title>Complete genome sequence of Bacteriovorax stolpii DSM12778.</title>
        <authorList>
            <person name="Tang B."/>
            <person name="Chang J."/>
        </authorList>
    </citation>
    <scope>NUCLEOTIDE SEQUENCE [LARGE SCALE GENOMIC DNA]</scope>
    <source>
        <strain evidence="3 4">DSM 12778</strain>
    </source>
</reference>
<accession>A0A2K9NUH5</accession>